<feature type="domain" description="EthD" evidence="2">
    <location>
        <begin position="22"/>
        <end position="111"/>
    </location>
</feature>
<accession>A0A9P8C5H0</accession>
<evidence type="ECO:0000256" key="1">
    <source>
        <dbReference type="ARBA" id="ARBA00005986"/>
    </source>
</evidence>
<evidence type="ECO:0000259" key="2">
    <source>
        <dbReference type="Pfam" id="PF07110"/>
    </source>
</evidence>
<dbReference type="EMBL" id="MU251471">
    <property type="protein sequence ID" value="KAG9234192.1"/>
    <property type="molecule type" value="Genomic_DNA"/>
</dbReference>
<dbReference type="Proteomes" id="UP000824998">
    <property type="component" value="Unassembled WGS sequence"/>
</dbReference>
<keyword evidence="4" id="KW-1185">Reference proteome</keyword>
<comment type="caution">
    <text evidence="3">The sequence shown here is derived from an EMBL/GenBank/DDBJ whole genome shotgun (WGS) entry which is preliminary data.</text>
</comment>
<evidence type="ECO:0000313" key="4">
    <source>
        <dbReference type="Proteomes" id="UP000824998"/>
    </source>
</evidence>
<dbReference type="GO" id="GO:0016491">
    <property type="term" value="F:oxidoreductase activity"/>
    <property type="evidence" value="ECO:0007669"/>
    <property type="project" value="InterPro"/>
</dbReference>
<dbReference type="Gene3D" id="3.30.70.100">
    <property type="match status" value="1"/>
</dbReference>
<dbReference type="AlphaFoldDB" id="A0A9P8C5H0"/>
<organism evidence="3 4">
    <name type="scientific">Amylocarpus encephaloides</name>
    <dbReference type="NCBI Taxonomy" id="45428"/>
    <lineage>
        <taxon>Eukaryota</taxon>
        <taxon>Fungi</taxon>
        <taxon>Dikarya</taxon>
        <taxon>Ascomycota</taxon>
        <taxon>Pezizomycotina</taxon>
        <taxon>Leotiomycetes</taxon>
        <taxon>Helotiales</taxon>
        <taxon>Helotiales incertae sedis</taxon>
        <taxon>Amylocarpus</taxon>
    </lineage>
</organism>
<name>A0A9P8C5H0_9HELO</name>
<proteinExistence type="inferred from homology"/>
<dbReference type="SUPFAM" id="SSF54909">
    <property type="entry name" value="Dimeric alpha+beta barrel"/>
    <property type="match status" value="1"/>
</dbReference>
<protein>
    <submittedName>
        <fullName evidence="3">EthD domain-containing protein</fullName>
    </submittedName>
</protein>
<gene>
    <name evidence="3" type="ORF">BJ875DRAFT_20359</name>
</gene>
<sequence length="138" mass="15944">MATQSPQKERLLKLSILQRRAEDVSEEKFHRHWTGIHGPLAAKWLASTGIIGYIQYHTPSSVKSQMETMAEKTGWEISDYDGHVEIYCRSVEELERAVKDEFYRETVHPDETFLDQKRSTVTLGWEEKYVVDGKVVGS</sequence>
<dbReference type="InterPro" id="IPR009799">
    <property type="entry name" value="EthD_dom"/>
</dbReference>
<dbReference type="InterPro" id="IPR011008">
    <property type="entry name" value="Dimeric_a/b-barrel"/>
</dbReference>
<reference evidence="3" key="1">
    <citation type="journal article" date="2021" name="IMA Fungus">
        <title>Genomic characterization of three marine fungi, including Emericellopsis atlantica sp. nov. with signatures of a generalist lifestyle and marine biomass degradation.</title>
        <authorList>
            <person name="Hagestad O.C."/>
            <person name="Hou L."/>
            <person name="Andersen J.H."/>
            <person name="Hansen E.H."/>
            <person name="Altermark B."/>
            <person name="Li C."/>
            <person name="Kuhnert E."/>
            <person name="Cox R.J."/>
            <person name="Crous P.W."/>
            <person name="Spatafora J.W."/>
            <person name="Lail K."/>
            <person name="Amirebrahimi M."/>
            <person name="Lipzen A."/>
            <person name="Pangilinan J."/>
            <person name="Andreopoulos W."/>
            <person name="Hayes R.D."/>
            <person name="Ng V."/>
            <person name="Grigoriev I.V."/>
            <person name="Jackson S.A."/>
            <person name="Sutton T.D.S."/>
            <person name="Dobson A.D.W."/>
            <person name="Rama T."/>
        </authorList>
    </citation>
    <scope>NUCLEOTIDE SEQUENCE</scope>
    <source>
        <strain evidence="3">TRa018bII</strain>
    </source>
</reference>
<dbReference type="OrthoDB" id="3183782at2759"/>
<dbReference type="Pfam" id="PF07110">
    <property type="entry name" value="EthD"/>
    <property type="match status" value="1"/>
</dbReference>
<comment type="similarity">
    <text evidence="1">Belongs to the tpcK family.</text>
</comment>
<evidence type="ECO:0000313" key="3">
    <source>
        <dbReference type="EMBL" id="KAG9234192.1"/>
    </source>
</evidence>